<dbReference type="AlphaFoldDB" id="A0A0B7FJS1"/>
<name>A0A0B7FJS1_THACB</name>
<protein>
    <submittedName>
        <fullName evidence="1">Uncharacterized protein</fullName>
    </submittedName>
</protein>
<evidence type="ECO:0000313" key="2">
    <source>
        <dbReference type="Proteomes" id="UP000059188"/>
    </source>
</evidence>
<evidence type="ECO:0000313" key="1">
    <source>
        <dbReference type="EMBL" id="CEL56478.1"/>
    </source>
</evidence>
<organism evidence="1 2">
    <name type="scientific">Thanatephorus cucumeris (strain AG1-IB / isolate 7/3/14)</name>
    <name type="common">Lettuce bottom rot fungus</name>
    <name type="synonym">Rhizoctonia solani</name>
    <dbReference type="NCBI Taxonomy" id="1108050"/>
    <lineage>
        <taxon>Eukaryota</taxon>
        <taxon>Fungi</taxon>
        <taxon>Dikarya</taxon>
        <taxon>Basidiomycota</taxon>
        <taxon>Agaricomycotina</taxon>
        <taxon>Agaricomycetes</taxon>
        <taxon>Cantharellales</taxon>
        <taxon>Ceratobasidiaceae</taxon>
        <taxon>Rhizoctonia</taxon>
        <taxon>Rhizoctonia solani AG-1</taxon>
    </lineage>
</organism>
<accession>A0A0B7FJS1</accession>
<reference evidence="1 2" key="1">
    <citation type="submission" date="2014-11" db="EMBL/GenBank/DDBJ databases">
        <authorList>
            <person name="Wibberg Daniel"/>
        </authorList>
    </citation>
    <scope>NUCLEOTIDE SEQUENCE [LARGE SCALE GENOMIC DNA]</scope>
    <source>
        <strain evidence="1">Rhizoctonia solani AG1-IB 7/3/14</strain>
    </source>
</reference>
<proteinExistence type="predicted"/>
<sequence length="79" mass="8550">MDCPSTVGQFSSDFPCFLPYEGKAALSTPSRQAGRLSNLEIVNGCYLTHHRLHIVSYSSTASVRVLASQPRNVFGNSSS</sequence>
<keyword evidence="2" id="KW-1185">Reference proteome</keyword>
<dbReference type="Proteomes" id="UP000059188">
    <property type="component" value="Unassembled WGS sequence"/>
</dbReference>
<dbReference type="EMBL" id="LN679328">
    <property type="protein sequence ID" value="CEL56478.1"/>
    <property type="molecule type" value="Genomic_DNA"/>
</dbReference>
<gene>
    <name evidence="1" type="ORF">RSOLAG1IB_11950</name>
</gene>